<dbReference type="PROSITE" id="PS51782">
    <property type="entry name" value="LYSM"/>
    <property type="match status" value="1"/>
</dbReference>
<dbReference type="CDD" id="cd00118">
    <property type="entry name" value="LysM"/>
    <property type="match status" value="1"/>
</dbReference>
<proteinExistence type="predicted"/>
<evidence type="ECO:0000259" key="2">
    <source>
        <dbReference type="PROSITE" id="PS51782"/>
    </source>
</evidence>
<feature type="signal peptide" evidence="1">
    <location>
        <begin position="1"/>
        <end position="22"/>
    </location>
</feature>
<dbReference type="EMBL" id="SDKK01000004">
    <property type="protein sequence ID" value="TYC60743.1"/>
    <property type="molecule type" value="Genomic_DNA"/>
</dbReference>
<comment type="caution">
    <text evidence="3">The sequence shown here is derived from an EMBL/GenBank/DDBJ whole genome shotgun (WGS) entry which is preliminary data.</text>
</comment>
<name>A0A6C2D4U5_9RHOO</name>
<accession>A0A6C2D4U5</accession>
<evidence type="ECO:0000313" key="4">
    <source>
        <dbReference type="Proteomes" id="UP000389128"/>
    </source>
</evidence>
<dbReference type="InterPro" id="IPR036779">
    <property type="entry name" value="LysM_dom_sf"/>
</dbReference>
<dbReference type="SMART" id="SM00257">
    <property type="entry name" value="LysM"/>
    <property type="match status" value="1"/>
</dbReference>
<dbReference type="Pfam" id="PF01476">
    <property type="entry name" value="LysM"/>
    <property type="match status" value="1"/>
</dbReference>
<evidence type="ECO:0000256" key="1">
    <source>
        <dbReference type="SAM" id="SignalP"/>
    </source>
</evidence>
<dbReference type="InterPro" id="IPR052196">
    <property type="entry name" value="Bact_Kbp"/>
</dbReference>
<dbReference type="InterPro" id="IPR018392">
    <property type="entry name" value="LysM"/>
</dbReference>
<evidence type="ECO:0000313" key="3">
    <source>
        <dbReference type="EMBL" id="TYC60743.1"/>
    </source>
</evidence>
<sequence>MMRIISALLIGVAALVPASAGAAGPIRLSDDAPDSHVVVPGDTLWGISGKFIREPWRWPEVWRLNREQIHNPHLIYPGQIIVLDRSGPTLKFGKRIGQPGDRALYEKRFPQVYAASDQAAIQSIPVRAITPFLSEPLVVTEAEDAAAGIVVATQEGRVFTGPGDTIFATRLEPGVINWNIYRKAKPLAEPVTGEILGYEATYLGQARVTAEAGVLSPDVAYPSEVTRSAKERLPIPASLILTSSKHEVGKGERLLPAGRPELLSYVPHAPDAEVAGRVVSIYNGVAETGRYNVVSVSLGKRDGMEIGHVLALHRNRGETEYREDNVGPAQRFRLPEQRYGLVFVFRVFERISYALVMDSNGAVTIADSVRKP</sequence>
<dbReference type="SUPFAM" id="SSF54106">
    <property type="entry name" value="LysM domain"/>
    <property type="match status" value="1"/>
</dbReference>
<organism evidence="3 4">
    <name type="scientific">Zoogloea oleivorans</name>
    <dbReference type="NCBI Taxonomy" id="1552750"/>
    <lineage>
        <taxon>Bacteria</taxon>
        <taxon>Pseudomonadati</taxon>
        <taxon>Pseudomonadota</taxon>
        <taxon>Betaproteobacteria</taxon>
        <taxon>Rhodocyclales</taxon>
        <taxon>Zoogloeaceae</taxon>
        <taxon>Zoogloea</taxon>
    </lineage>
</organism>
<dbReference type="PANTHER" id="PTHR34700:SF4">
    <property type="entry name" value="PHAGE-LIKE ELEMENT PBSX PROTEIN XKDP"/>
    <property type="match status" value="1"/>
</dbReference>
<gene>
    <name evidence="3" type="ORF">ETQ85_04920</name>
</gene>
<dbReference type="Gene3D" id="3.10.350.10">
    <property type="entry name" value="LysM domain"/>
    <property type="match status" value="1"/>
</dbReference>
<dbReference type="PANTHER" id="PTHR34700">
    <property type="entry name" value="POTASSIUM BINDING PROTEIN KBP"/>
    <property type="match status" value="1"/>
</dbReference>
<protein>
    <submittedName>
        <fullName evidence="3">LysM peptidoglycan-binding domain-containing protein</fullName>
    </submittedName>
</protein>
<feature type="chain" id="PRO_5025603672" evidence="1">
    <location>
        <begin position="23"/>
        <end position="372"/>
    </location>
</feature>
<keyword evidence="1" id="KW-0732">Signal</keyword>
<dbReference type="Proteomes" id="UP000389128">
    <property type="component" value="Unassembled WGS sequence"/>
</dbReference>
<dbReference type="OrthoDB" id="9765158at2"/>
<dbReference type="AlphaFoldDB" id="A0A6C2D4U5"/>
<dbReference type="RefSeq" id="WP_148577946.1">
    <property type="nucleotide sequence ID" value="NZ_SDKK01000004.1"/>
</dbReference>
<feature type="domain" description="LysM" evidence="2">
    <location>
        <begin position="34"/>
        <end position="83"/>
    </location>
</feature>
<keyword evidence="4" id="KW-1185">Reference proteome</keyword>
<reference evidence="3 4" key="1">
    <citation type="submission" date="2019-01" db="EMBL/GenBank/DDBJ databases">
        <title>Zoogloea oleivorans genome sequencing and assembly.</title>
        <authorList>
            <person name="Tancsics A."/>
            <person name="Farkas M."/>
            <person name="Kriszt B."/>
            <person name="Maroti G."/>
            <person name="Horvath B."/>
        </authorList>
    </citation>
    <scope>NUCLEOTIDE SEQUENCE [LARGE SCALE GENOMIC DNA]</scope>
    <source>
        <strain evidence="3 4">Buc</strain>
    </source>
</reference>